<dbReference type="Gene3D" id="2.60.120.10">
    <property type="entry name" value="Jelly Rolls"/>
    <property type="match status" value="2"/>
</dbReference>
<evidence type="ECO:0000256" key="8">
    <source>
        <dbReference type="ARBA" id="ARBA00022989"/>
    </source>
</evidence>
<dbReference type="AlphaFoldDB" id="A0AAV2Z7Z9"/>
<evidence type="ECO:0000256" key="5">
    <source>
        <dbReference type="ARBA" id="ARBA00022826"/>
    </source>
</evidence>
<feature type="transmembrane region" description="Helical" evidence="12">
    <location>
        <begin position="833"/>
        <end position="856"/>
    </location>
</feature>
<evidence type="ECO:0000313" key="14">
    <source>
        <dbReference type="EMBL" id="DBA03506.1"/>
    </source>
</evidence>
<keyword evidence="7" id="KW-0630">Potassium</keyword>
<keyword evidence="3" id="KW-0633">Potassium transport</keyword>
<keyword evidence="9" id="KW-0406">Ion transport</keyword>
<organism evidence="14 15">
    <name type="scientific">Lagenidium giganteum</name>
    <dbReference type="NCBI Taxonomy" id="4803"/>
    <lineage>
        <taxon>Eukaryota</taxon>
        <taxon>Sar</taxon>
        <taxon>Stramenopiles</taxon>
        <taxon>Oomycota</taxon>
        <taxon>Peronosporomycetes</taxon>
        <taxon>Pythiales</taxon>
        <taxon>Pythiaceae</taxon>
    </lineage>
</organism>
<feature type="transmembrane region" description="Helical" evidence="12">
    <location>
        <begin position="760"/>
        <end position="778"/>
    </location>
</feature>
<dbReference type="InterPro" id="IPR005821">
    <property type="entry name" value="Ion_trans_dom"/>
</dbReference>
<dbReference type="Pfam" id="PF00027">
    <property type="entry name" value="cNMP_binding"/>
    <property type="match status" value="2"/>
</dbReference>
<keyword evidence="11" id="KW-0407">Ion channel</keyword>
<proteinExistence type="predicted"/>
<keyword evidence="10 12" id="KW-0472">Membrane</keyword>
<accession>A0AAV2Z7Z9</accession>
<dbReference type="SUPFAM" id="SSF51206">
    <property type="entry name" value="cAMP-binding domain-like"/>
    <property type="match status" value="2"/>
</dbReference>
<keyword evidence="4 12" id="KW-0812">Transmembrane</keyword>
<dbReference type="SUPFAM" id="SSF81324">
    <property type="entry name" value="Voltage-gated potassium channels"/>
    <property type="match status" value="2"/>
</dbReference>
<dbReference type="PANTHER" id="PTHR10217:SF435">
    <property type="entry name" value="POTASSIUM VOLTAGE-GATED CHANNEL PROTEIN EAG"/>
    <property type="match status" value="1"/>
</dbReference>
<feature type="transmembrane region" description="Helical" evidence="12">
    <location>
        <begin position="793"/>
        <end position="812"/>
    </location>
</feature>
<dbReference type="PROSITE" id="PS00889">
    <property type="entry name" value="CNMP_BINDING_2"/>
    <property type="match status" value="1"/>
</dbReference>
<dbReference type="CDD" id="cd00038">
    <property type="entry name" value="CAP_ED"/>
    <property type="match status" value="2"/>
</dbReference>
<keyword evidence="6" id="KW-0851">Voltage-gated channel</keyword>
<dbReference type="InterPro" id="IPR018488">
    <property type="entry name" value="cNMP-bd_CS"/>
</dbReference>
<dbReference type="FunFam" id="1.10.287.70:FF:000123">
    <property type="entry name" value="Potassium channel KAT3"/>
    <property type="match status" value="2"/>
</dbReference>
<evidence type="ECO:0000256" key="10">
    <source>
        <dbReference type="ARBA" id="ARBA00023136"/>
    </source>
</evidence>
<dbReference type="InterPro" id="IPR000595">
    <property type="entry name" value="cNMP-bd_dom"/>
</dbReference>
<dbReference type="PROSITE" id="PS50042">
    <property type="entry name" value="CNMP_BINDING_3"/>
    <property type="match status" value="2"/>
</dbReference>
<evidence type="ECO:0000256" key="4">
    <source>
        <dbReference type="ARBA" id="ARBA00022692"/>
    </source>
</evidence>
<feature type="transmembrane region" description="Helical" evidence="12">
    <location>
        <begin position="276"/>
        <end position="296"/>
    </location>
</feature>
<dbReference type="Gene3D" id="1.10.287.630">
    <property type="entry name" value="Helix hairpin bin"/>
    <property type="match status" value="2"/>
</dbReference>
<reference evidence="14" key="1">
    <citation type="submission" date="2022-11" db="EMBL/GenBank/DDBJ databases">
        <authorList>
            <person name="Morgan W.R."/>
            <person name="Tartar A."/>
        </authorList>
    </citation>
    <scope>NUCLEOTIDE SEQUENCE</scope>
    <source>
        <strain evidence="14">ARSEF 373</strain>
    </source>
</reference>
<dbReference type="InterPro" id="IPR050818">
    <property type="entry name" value="KCNH_animal-type"/>
</dbReference>
<comment type="caution">
    <text evidence="14">The sequence shown here is derived from an EMBL/GenBank/DDBJ whole genome shotgun (WGS) entry which is preliminary data.</text>
</comment>
<dbReference type="InterPro" id="IPR014710">
    <property type="entry name" value="RmlC-like_jellyroll"/>
</dbReference>
<dbReference type="GO" id="GO:0005249">
    <property type="term" value="F:voltage-gated potassium channel activity"/>
    <property type="evidence" value="ECO:0007669"/>
    <property type="project" value="InterPro"/>
</dbReference>
<dbReference type="Pfam" id="PF00520">
    <property type="entry name" value="Ion_trans"/>
    <property type="match status" value="2"/>
</dbReference>
<evidence type="ECO:0000256" key="3">
    <source>
        <dbReference type="ARBA" id="ARBA00022538"/>
    </source>
</evidence>
<keyword evidence="2" id="KW-0813">Transport</keyword>
<evidence type="ECO:0000256" key="7">
    <source>
        <dbReference type="ARBA" id="ARBA00022958"/>
    </source>
</evidence>
<evidence type="ECO:0000256" key="9">
    <source>
        <dbReference type="ARBA" id="ARBA00023065"/>
    </source>
</evidence>
<evidence type="ECO:0000256" key="11">
    <source>
        <dbReference type="ARBA" id="ARBA00023303"/>
    </source>
</evidence>
<dbReference type="GO" id="GO:0042391">
    <property type="term" value="P:regulation of membrane potential"/>
    <property type="evidence" value="ECO:0007669"/>
    <property type="project" value="TreeGrafter"/>
</dbReference>
<dbReference type="PANTHER" id="PTHR10217">
    <property type="entry name" value="VOLTAGE AND LIGAND GATED POTASSIUM CHANNEL"/>
    <property type="match status" value="1"/>
</dbReference>
<comment type="subcellular location">
    <subcellularLocation>
        <location evidence="1">Membrane</location>
        <topology evidence="1">Multi-pass membrane protein</topology>
    </subcellularLocation>
</comment>
<dbReference type="Gene3D" id="1.10.287.70">
    <property type="match status" value="2"/>
</dbReference>
<keyword evidence="8 12" id="KW-1133">Transmembrane helix</keyword>
<dbReference type="GO" id="GO:0005886">
    <property type="term" value="C:plasma membrane"/>
    <property type="evidence" value="ECO:0007669"/>
    <property type="project" value="TreeGrafter"/>
</dbReference>
<dbReference type="InterPro" id="IPR018490">
    <property type="entry name" value="cNMP-bd_dom_sf"/>
</dbReference>
<evidence type="ECO:0000256" key="1">
    <source>
        <dbReference type="ARBA" id="ARBA00004141"/>
    </source>
</evidence>
<dbReference type="InterPro" id="IPR003938">
    <property type="entry name" value="K_chnl_volt-dep_EAG/ELK/ERG"/>
</dbReference>
<protein>
    <recommendedName>
        <fullName evidence="13">Cyclic nucleotide-binding domain-containing protein</fullName>
    </recommendedName>
</protein>
<evidence type="ECO:0000256" key="6">
    <source>
        <dbReference type="ARBA" id="ARBA00022882"/>
    </source>
</evidence>
<dbReference type="Proteomes" id="UP001146120">
    <property type="component" value="Unassembled WGS sequence"/>
</dbReference>
<reference evidence="14" key="2">
    <citation type="journal article" date="2023" name="Microbiol Resour">
        <title>Decontamination and Annotation of the Draft Genome Sequence of the Oomycete Lagenidium giganteum ARSEF 373.</title>
        <authorList>
            <person name="Morgan W.R."/>
            <person name="Tartar A."/>
        </authorList>
    </citation>
    <scope>NUCLEOTIDE SEQUENCE</scope>
    <source>
        <strain evidence="14">ARSEF 373</strain>
    </source>
</reference>
<dbReference type="EMBL" id="DAKRPA010000018">
    <property type="protein sequence ID" value="DBA03506.1"/>
    <property type="molecule type" value="Genomic_DNA"/>
</dbReference>
<sequence length="1187" mass="135265">MKNMQTSVFVLAKEQGLYSRIILRCSQFYSHRLRWPTSLFPIVDPRSNGKLVWDSIIMNIIIYTAVVVPLEIGFPDLKFGSGWTKFNVTTDVLCCLDVIHHFTVGYYDLDDDYVMVTDRKAIAKRYLKTWFVFDFFASMPTEFIAAAFPTIILNDKSVMSLKLARILRLIRMAKLVRLLKVRQFVIKLEDALELNAVFMRLSSTILQALLLAHILTCFWHFVGFSDDTTSVTWISELNTSYNGTSTRYLYSAYWAIATLTTVGYGDIHATNTDERLYSIMTALVGASMFGILIGSITKILANWNREATTKVRKLCMVEAFSERKKIPRHLRSKLSRYFRHFIARTSAFDERSLLYEFSLSLRSEVLQETYQTKFFSIPAFTSLSTQFIIDMAMYIKPLIAVRGEVFAEEHSVGTEMYILNQGIVEVTRRTVGDDWLIILEVLAKRGIFGESSLLNYTQHQNTYTAKDTCDLYSLPKEDFDRLIEEFPDAENTLLVYHQQRQQLCTLVVEQTIARYQAFVKMRTNDLVSGVTGIENMYPSLTVLLDGELRSYQSIPSAVLRKMTLELSMGVSVFNSVKEKQKAITMLASKDDWESDSLGKLLTLPLTPDGNFKRRWDICISALLLYCAMSVPFEISFLGEEIFRHPNLLIAEAFVEVAFAIDILINLRTGFYDDSGCLVMDQMRIAEAYMKSWLCIDLLSVFPVSQIISTLVINQSGSRQFILVRVVRLFKLARLLKLIRTFSRVEQTAGSRQMMARVLRLIYRAIFSAHVLTCGYYYVASVSASAYDQASSEVIPGVTAMFETYVYCFYWAITTMTTTGYGDTPPSNPAEVTFAIVGLLIGASTFAYIVGTLSSIVDDLHANDDFFRERMDRHKAYLKERHISKPLAARLRRYYEYYLVQRNDKDEQEILMSLSDNLRTQLIMHMNRDVVSKMSFFASRDDTCVSYLMNILEPEFCTPGEFVFKEGQVGRHMYFLTKGKADILFHAQTSKEIAVATLVEGNYFGEIAMLTMSKRAASVRARTHLSMFTLSRPGLDRVSLHYPEMADSIIQEFRHKIKDIKQTNATRQLGPVVQEDIRAARVHSTLLRGGNSAPELQQHLVQLEGVVSRMVAIFGNDSKSKHKALACVMQHLRKFEFSLDDLLMSTEEFSNFGGISPARRSTANVSNFTSLVLATLACSRRSTKQSLS</sequence>
<feature type="domain" description="Cyclic nucleotide-binding" evidence="13">
    <location>
        <begin position="935"/>
        <end position="1055"/>
    </location>
</feature>
<evidence type="ECO:0000256" key="2">
    <source>
        <dbReference type="ARBA" id="ARBA00022448"/>
    </source>
</evidence>
<feature type="transmembrane region" description="Helical" evidence="12">
    <location>
        <begin position="197"/>
        <end position="222"/>
    </location>
</feature>
<name>A0AAV2Z7Z9_9STRA</name>
<dbReference type="SMART" id="SM00100">
    <property type="entry name" value="cNMP"/>
    <property type="match status" value="2"/>
</dbReference>
<keyword evidence="15" id="KW-1185">Reference proteome</keyword>
<feature type="domain" description="Cyclic nucleotide-binding" evidence="13">
    <location>
        <begin position="379"/>
        <end position="483"/>
    </location>
</feature>
<dbReference type="GO" id="GO:0034702">
    <property type="term" value="C:monoatomic ion channel complex"/>
    <property type="evidence" value="ECO:0007669"/>
    <property type="project" value="UniProtKB-KW"/>
</dbReference>
<feature type="transmembrane region" description="Helical" evidence="12">
    <location>
        <begin position="129"/>
        <end position="152"/>
    </location>
</feature>
<keyword evidence="5" id="KW-0631">Potassium channel</keyword>
<gene>
    <name evidence="14" type="ORF">N0F65_011407</name>
</gene>
<evidence type="ECO:0000313" key="15">
    <source>
        <dbReference type="Proteomes" id="UP001146120"/>
    </source>
</evidence>
<dbReference type="PRINTS" id="PR01463">
    <property type="entry name" value="EAGCHANLFMLY"/>
</dbReference>
<evidence type="ECO:0000259" key="13">
    <source>
        <dbReference type="PROSITE" id="PS50042"/>
    </source>
</evidence>
<evidence type="ECO:0000256" key="12">
    <source>
        <dbReference type="SAM" id="Phobius"/>
    </source>
</evidence>